<dbReference type="RefSeq" id="WP_250580826.1">
    <property type="nucleotide sequence ID" value="NZ_JAMLJN010000003.1"/>
</dbReference>
<accession>A0ABT0TFG9</accession>
<dbReference type="InterPro" id="IPR001173">
    <property type="entry name" value="Glyco_trans_2-like"/>
</dbReference>
<dbReference type="Pfam" id="PF00535">
    <property type="entry name" value="Glycos_transf_2"/>
    <property type="match status" value="1"/>
</dbReference>
<comment type="caution">
    <text evidence="2">The sequence shown here is derived from an EMBL/GenBank/DDBJ whole genome shotgun (WGS) entry which is preliminary data.</text>
</comment>
<evidence type="ECO:0000259" key="1">
    <source>
        <dbReference type="Pfam" id="PF00535"/>
    </source>
</evidence>
<dbReference type="InterPro" id="IPR029044">
    <property type="entry name" value="Nucleotide-diphossugar_trans"/>
</dbReference>
<dbReference type="Proteomes" id="UP001203342">
    <property type="component" value="Unassembled WGS sequence"/>
</dbReference>
<name>A0ABT0TFG9_9FLAO</name>
<dbReference type="PANTHER" id="PTHR43685">
    <property type="entry name" value="GLYCOSYLTRANSFERASE"/>
    <property type="match status" value="1"/>
</dbReference>
<dbReference type="SUPFAM" id="SSF53448">
    <property type="entry name" value="Nucleotide-diphospho-sugar transferases"/>
    <property type="match status" value="1"/>
</dbReference>
<dbReference type="InterPro" id="IPR050834">
    <property type="entry name" value="Glycosyltransf_2"/>
</dbReference>
<evidence type="ECO:0000313" key="2">
    <source>
        <dbReference type="EMBL" id="MCL9769730.1"/>
    </source>
</evidence>
<keyword evidence="3" id="KW-1185">Reference proteome</keyword>
<gene>
    <name evidence="2" type="ORF">NAT47_04805</name>
</gene>
<feature type="domain" description="Glycosyltransferase 2-like" evidence="1">
    <location>
        <begin position="9"/>
        <end position="129"/>
    </location>
</feature>
<reference evidence="2 3" key="1">
    <citation type="submission" date="2022-05" db="EMBL/GenBank/DDBJ databases">
        <title>Flavobacterium sp., isolated from activated sludge.</title>
        <authorList>
            <person name="Ran Q."/>
        </authorList>
    </citation>
    <scope>NUCLEOTIDE SEQUENCE [LARGE SCALE GENOMIC DNA]</scope>
    <source>
        <strain evidence="2 3">HXWNR69</strain>
    </source>
</reference>
<proteinExistence type="predicted"/>
<dbReference type="CDD" id="cd00761">
    <property type="entry name" value="Glyco_tranf_GTA_type"/>
    <property type="match status" value="1"/>
</dbReference>
<dbReference type="Gene3D" id="3.90.550.10">
    <property type="entry name" value="Spore Coat Polysaccharide Biosynthesis Protein SpsA, Chain A"/>
    <property type="match status" value="1"/>
</dbReference>
<protein>
    <submittedName>
        <fullName evidence="2">Glycosyltransferase family 2 protein</fullName>
    </submittedName>
</protein>
<dbReference type="EMBL" id="JAMLJN010000003">
    <property type="protein sequence ID" value="MCL9769730.1"/>
    <property type="molecule type" value="Genomic_DNA"/>
</dbReference>
<evidence type="ECO:0000313" key="3">
    <source>
        <dbReference type="Proteomes" id="UP001203342"/>
    </source>
</evidence>
<dbReference type="PANTHER" id="PTHR43685:SF2">
    <property type="entry name" value="GLYCOSYLTRANSFERASE 2-LIKE DOMAIN-CONTAINING PROTEIN"/>
    <property type="match status" value="1"/>
</dbReference>
<organism evidence="2 3">
    <name type="scientific">Flavobacterium fragile</name>
    <dbReference type="NCBI Taxonomy" id="2949085"/>
    <lineage>
        <taxon>Bacteria</taxon>
        <taxon>Pseudomonadati</taxon>
        <taxon>Bacteroidota</taxon>
        <taxon>Flavobacteriia</taxon>
        <taxon>Flavobacteriales</taxon>
        <taxon>Flavobacteriaceae</taxon>
        <taxon>Flavobacterium</taxon>
    </lineage>
</organism>
<sequence length="283" mass="32890">MNTKSDVTAIIPCYNDGEYINQALYSVLNQTVVPDKIIIIDDGSQESTKQVLATLKHPTLQIIYQQNKGVSVARNNAIKMATTSYILNLDADDYYEPTFIEKALSVLKTNHQVGVVGSYCRTFNHYGNTVEIVEPLGGITKDFIIKNNGRANSLYRKECWEQVGGYDEKMVNGYEDWEFWIAILKNNWHMEIIPEVLSHYRIKKASRDKTAFKNHDFELRKYIFEKHKEVYLAHLDFYTLEILRINSVLKNNVVKIKHSKEYKIGETILKPIRTIKSLLKWKF</sequence>